<dbReference type="PROSITE" id="PS50090">
    <property type="entry name" value="MYB_LIKE"/>
    <property type="match status" value="1"/>
</dbReference>
<evidence type="ECO:0000256" key="2">
    <source>
        <dbReference type="ARBA" id="ARBA00023015"/>
    </source>
</evidence>
<dbReference type="PROSITE" id="PS51294">
    <property type="entry name" value="HTH_MYB"/>
    <property type="match status" value="1"/>
</dbReference>
<dbReference type="Gene3D" id="1.10.246.220">
    <property type="match status" value="1"/>
</dbReference>
<organism evidence="9 10">
    <name type="scientific">Trapa natans</name>
    <name type="common">Water chestnut</name>
    <dbReference type="NCBI Taxonomy" id="22666"/>
    <lineage>
        <taxon>Eukaryota</taxon>
        <taxon>Viridiplantae</taxon>
        <taxon>Streptophyta</taxon>
        <taxon>Embryophyta</taxon>
        <taxon>Tracheophyta</taxon>
        <taxon>Spermatophyta</taxon>
        <taxon>Magnoliopsida</taxon>
        <taxon>eudicotyledons</taxon>
        <taxon>Gunneridae</taxon>
        <taxon>Pentapetalae</taxon>
        <taxon>rosids</taxon>
        <taxon>malvids</taxon>
        <taxon>Myrtales</taxon>
        <taxon>Lythraceae</taxon>
        <taxon>Trapa</taxon>
    </lineage>
</organism>
<dbReference type="AlphaFoldDB" id="A0AAN7M2W6"/>
<dbReference type="SUPFAM" id="SSF46689">
    <property type="entry name" value="Homeodomain-like"/>
    <property type="match status" value="1"/>
</dbReference>
<protein>
    <submittedName>
        <fullName evidence="9">Uncharacterized protein</fullName>
    </submittedName>
</protein>
<evidence type="ECO:0000256" key="6">
    <source>
        <dbReference type="SAM" id="MobiDB-lite"/>
    </source>
</evidence>
<dbReference type="SMART" id="SM00717">
    <property type="entry name" value="SANT"/>
    <property type="match status" value="1"/>
</dbReference>
<dbReference type="Pfam" id="PF00249">
    <property type="entry name" value="Myb_DNA-binding"/>
    <property type="match status" value="1"/>
</dbReference>
<sequence length="662" mass="72585">MVQKKSLDNRSPGFRVPVIPRAPRSARKRSLHKNTADGRNICAIELLACLAGKLLQETESSASNIASEGNDQLSLPKNALQDQFQGEDKSLKSEGQGSCEDGLFILEQASEDNQHKDFLKRSPEVESGALWDRSSVNTNSSCLEKENSDDKSVIISKSGFAVSGDLNSDKLVAVKEQVPDETFLKDSMADCAETPCFPNAFSSRQNIGMVLDRKDDDENFPRFYKSSSTKLKPYKPSSHIDNGRIRKLSTSKNTKVAPLRKDTEPSKSGTGRKVSNQKRRPFYSRERYQQHGFLQKRRKVFDGSCIVTSDGVLSSESDSTSHQIGVNGETMVSSLGLGDRASFEAKNPQVKISIKSFKIPELLIDVPETATVGSLKRTIMEAVTTILGGGLHVGVLLRGKKIHDDNRTLLQTGISSKENLDTLGFILESSLTQSHPSSITPQDSTCTLPCHIPEQLKGSLDKSVSDSGACDSASNPANLTGMCNDIVDSTHELTVSSNTDNATDKPLSDSRALVPVPEINPEPLAIVPTNQKGKHPELSHRRIRRPFSVSEVEALVQAVEQLGTGRWRDVKLRAFENADHRTYVDLKDKWKTLVHTASIAPQQRRGEPVPQDLLDRVLSAHSYWSQHQSKQNGKASGRMAQTPPKMIKANAVPENVITDIGG</sequence>
<feature type="region of interest" description="Disordered" evidence="6">
    <location>
        <begin position="227"/>
        <end position="281"/>
    </location>
</feature>
<dbReference type="InterPro" id="IPR017930">
    <property type="entry name" value="Myb_dom"/>
</dbReference>
<feature type="domain" description="HTH myb-type" evidence="8">
    <location>
        <begin position="539"/>
        <end position="598"/>
    </location>
</feature>
<evidence type="ECO:0000313" key="10">
    <source>
        <dbReference type="Proteomes" id="UP001346149"/>
    </source>
</evidence>
<dbReference type="CDD" id="cd11660">
    <property type="entry name" value="SANT_TRF"/>
    <property type="match status" value="1"/>
</dbReference>
<reference evidence="9 10" key="1">
    <citation type="journal article" date="2023" name="Hortic Res">
        <title>Pangenome of water caltrop reveals structural variations and asymmetric subgenome divergence after allopolyploidization.</title>
        <authorList>
            <person name="Zhang X."/>
            <person name="Chen Y."/>
            <person name="Wang L."/>
            <person name="Yuan Y."/>
            <person name="Fang M."/>
            <person name="Shi L."/>
            <person name="Lu R."/>
            <person name="Comes H.P."/>
            <person name="Ma Y."/>
            <person name="Chen Y."/>
            <person name="Huang G."/>
            <person name="Zhou Y."/>
            <person name="Zheng Z."/>
            <person name="Qiu Y."/>
        </authorList>
    </citation>
    <scope>NUCLEOTIDE SEQUENCE [LARGE SCALE GENOMIC DNA]</scope>
    <source>
        <strain evidence="9">F231</strain>
    </source>
</reference>
<keyword evidence="5" id="KW-0539">Nucleus</keyword>
<evidence type="ECO:0000313" key="9">
    <source>
        <dbReference type="EMBL" id="KAK4798131.1"/>
    </source>
</evidence>
<comment type="subcellular location">
    <subcellularLocation>
        <location evidence="1">Nucleus</location>
    </subcellularLocation>
</comment>
<dbReference type="GO" id="GO:0042162">
    <property type="term" value="F:telomeric DNA binding"/>
    <property type="evidence" value="ECO:0007669"/>
    <property type="project" value="UniProtKB-ARBA"/>
</dbReference>
<dbReference type="PANTHER" id="PTHR21717">
    <property type="entry name" value="TELOMERIC REPEAT BINDING PROTEIN"/>
    <property type="match status" value="1"/>
</dbReference>
<dbReference type="PANTHER" id="PTHR21717:SF73">
    <property type="entry name" value="TELOMERE-BINDING PROTEIN, PUTATIVE-RELATED"/>
    <property type="match status" value="1"/>
</dbReference>
<dbReference type="InterPro" id="IPR057625">
    <property type="entry name" value="TPR1-6-like_ubiquitin"/>
</dbReference>
<feature type="compositionally biased region" description="Polar residues" evidence="6">
    <location>
        <begin position="624"/>
        <end position="634"/>
    </location>
</feature>
<keyword evidence="4" id="KW-0804">Transcription</keyword>
<feature type="region of interest" description="Disordered" evidence="6">
    <location>
        <begin position="624"/>
        <end position="643"/>
    </location>
</feature>
<feature type="domain" description="Myb-like" evidence="7">
    <location>
        <begin position="539"/>
        <end position="594"/>
    </location>
</feature>
<dbReference type="InterPro" id="IPR029071">
    <property type="entry name" value="Ubiquitin-like_domsf"/>
</dbReference>
<comment type="caution">
    <text evidence="9">The sequence shown here is derived from an EMBL/GenBank/DDBJ whole genome shotgun (WGS) entry which is preliminary data.</text>
</comment>
<dbReference type="InterPro" id="IPR031105">
    <property type="entry name" value="TRP_plant"/>
</dbReference>
<dbReference type="InterPro" id="IPR001005">
    <property type="entry name" value="SANT/Myb"/>
</dbReference>
<keyword evidence="3" id="KW-0238">DNA-binding</keyword>
<evidence type="ECO:0000256" key="5">
    <source>
        <dbReference type="ARBA" id="ARBA00023242"/>
    </source>
</evidence>
<evidence type="ECO:0000259" key="7">
    <source>
        <dbReference type="PROSITE" id="PS50090"/>
    </source>
</evidence>
<evidence type="ECO:0000256" key="4">
    <source>
        <dbReference type="ARBA" id="ARBA00023163"/>
    </source>
</evidence>
<feature type="region of interest" description="Disordered" evidence="6">
    <location>
        <begin position="1"/>
        <end position="33"/>
    </location>
</feature>
<accession>A0AAN7M2W6</accession>
<dbReference type="Pfam" id="PF23603">
    <property type="entry name" value="Ubiquitin_TPR1"/>
    <property type="match status" value="1"/>
</dbReference>
<gene>
    <name evidence="9" type="ORF">SAY86_030457</name>
</gene>
<dbReference type="InterPro" id="IPR009057">
    <property type="entry name" value="Homeodomain-like_sf"/>
</dbReference>
<keyword evidence="10" id="KW-1185">Reference proteome</keyword>
<dbReference type="SUPFAM" id="SSF54236">
    <property type="entry name" value="Ubiquitin-like"/>
    <property type="match status" value="1"/>
</dbReference>
<keyword evidence="2" id="KW-0805">Transcription regulation</keyword>
<evidence type="ECO:0000259" key="8">
    <source>
        <dbReference type="PROSITE" id="PS51294"/>
    </source>
</evidence>
<dbReference type="GO" id="GO:0005634">
    <property type="term" value="C:nucleus"/>
    <property type="evidence" value="ECO:0007669"/>
    <property type="project" value="UniProtKB-SubCell"/>
</dbReference>
<evidence type="ECO:0000256" key="1">
    <source>
        <dbReference type="ARBA" id="ARBA00004123"/>
    </source>
</evidence>
<name>A0AAN7M2W6_TRANT</name>
<dbReference type="FunFam" id="1.10.246.220:FF:000001">
    <property type="entry name" value="Telomere repeat-binding protein 1"/>
    <property type="match status" value="1"/>
</dbReference>
<dbReference type="EMBL" id="JAXQNO010000005">
    <property type="protein sequence ID" value="KAK4798131.1"/>
    <property type="molecule type" value="Genomic_DNA"/>
</dbReference>
<evidence type="ECO:0000256" key="3">
    <source>
        <dbReference type="ARBA" id="ARBA00023125"/>
    </source>
</evidence>
<dbReference type="Proteomes" id="UP001346149">
    <property type="component" value="Unassembled WGS sequence"/>
</dbReference>
<proteinExistence type="predicted"/>